<keyword evidence="4" id="KW-1185">Reference proteome</keyword>
<dbReference type="EMBL" id="LT629797">
    <property type="protein sequence ID" value="SDU99635.1"/>
    <property type="molecule type" value="Genomic_DNA"/>
</dbReference>
<evidence type="ECO:0000256" key="1">
    <source>
        <dbReference type="ARBA" id="ARBA00022676"/>
    </source>
</evidence>
<keyword evidence="2 3" id="KW-0808">Transferase</keyword>
<dbReference type="Gene3D" id="3.40.50.2000">
    <property type="entry name" value="Glycogen Phosphorylase B"/>
    <property type="match status" value="1"/>
</dbReference>
<dbReference type="InterPro" id="IPR002201">
    <property type="entry name" value="Glyco_trans_9"/>
</dbReference>
<accession>A0A1H2N3G7</accession>
<name>A0A1H2N3G7_9PSED</name>
<dbReference type="AlphaFoldDB" id="A0A1H2N3G7"/>
<dbReference type="GO" id="GO:0009244">
    <property type="term" value="P:lipopolysaccharide core region biosynthetic process"/>
    <property type="evidence" value="ECO:0007669"/>
    <property type="project" value="TreeGrafter"/>
</dbReference>
<keyword evidence="1" id="KW-0328">Glycosyltransferase</keyword>
<evidence type="ECO:0000256" key="2">
    <source>
        <dbReference type="ARBA" id="ARBA00022679"/>
    </source>
</evidence>
<protein>
    <submittedName>
        <fullName evidence="3">Glycosyltransferase family 9 (Heptosyltransferase)</fullName>
    </submittedName>
</protein>
<evidence type="ECO:0000313" key="3">
    <source>
        <dbReference type="EMBL" id="SDU99635.1"/>
    </source>
</evidence>
<dbReference type="Pfam" id="PF01075">
    <property type="entry name" value="Glyco_transf_9"/>
    <property type="match status" value="1"/>
</dbReference>
<gene>
    <name evidence="3" type="ORF">SAMN05216363_4555</name>
</gene>
<dbReference type="PANTHER" id="PTHR30160">
    <property type="entry name" value="TETRAACYLDISACCHARIDE 4'-KINASE-RELATED"/>
    <property type="match status" value="1"/>
</dbReference>
<dbReference type="GO" id="GO:0008713">
    <property type="term" value="F:ADP-heptose-lipopolysaccharide heptosyltransferase activity"/>
    <property type="evidence" value="ECO:0007669"/>
    <property type="project" value="TreeGrafter"/>
</dbReference>
<dbReference type="PANTHER" id="PTHR30160:SF23">
    <property type="match status" value="1"/>
</dbReference>
<dbReference type="Proteomes" id="UP000198675">
    <property type="component" value="Chromosome I"/>
</dbReference>
<evidence type="ECO:0000313" key="4">
    <source>
        <dbReference type="Proteomes" id="UP000198675"/>
    </source>
</evidence>
<organism evidence="3 4">
    <name type="scientific">Pseudomonas sihuiensis</name>
    <dbReference type="NCBI Taxonomy" id="1274359"/>
    <lineage>
        <taxon>Bacteria</taxon>
        <taxon>Pseudomonadati</taxon>
        <taxon>Pseudomonadota</taxon>
        <taxon>Gammaproteobacteria</taxon>
        <taxon>Pseudomonadales</taxon>
        <taxon>Pseudomonadaceae</taxon>
        <taxon>Pseudomonas</taxon>
    </lineage>
</organism>
<dbReference type="InterPro" id="IPR051199">
    <property type="entry name" value="LPS_LOS_Heptosyltrfase"/>
</dbReference>
<reference evidence="4" key="1">
    <citation type="submission" date="2016-10" db="EMBL/GenBank/DDBJ databases">
        <authorList>
            <person name="Varghese N."/>
            <person name="Submissions S."/>
        </authorList>
    </citation>
    <scope>NUCLEOTIDE SEQUENCE [LARGE SCALE GENOMIC DNA]</scope>
    <source>
        <strain evidence="4">KCTC 32246</strain>
    </source>
</reference>
<proteinExistence type="predicted"/>
<sequence length="354" mass="39571">MTVETHKGILQEREGTRISRSDCHIALVPSLGLGDSLIYLVVANNLARAGYRVTMLSNHLAHLADWLPNFAVLPFPKPEETQSLAGDYDLVLSDCGGIVVGIDQDPLQLAKQYVFVGTLRVDSAYIQDHSARVEQRCGPEKAALMSALSRCAGPMRVVDDPCVTMVEQAVAFCRSKLAIEQASCDPGFSIPVDFVARRYPQRVMLHPTSYNRKKNWPVQKYLRLAHRLKQQGYDPQFVLSPKERAEWSQHLGEAFLIPQFANVRELAAYLYESGYIIGNDSGVGHLAAALGVPVLTVYRKRRDGFCWRPGWGQNSVVRPRISLGAVKNAWMYFLSVGRVERAFERLVAKSEVRV</sequence>
<dbReference type="SUPFAM" id="SSF53756">
    <property type="entry name" value="UDP-Glycosyltransferase/glycogen phosphorylase"/>
    <property type="match status" value="1"/>
</dbReference>
<dbReference type="GO" id="GO:0005829">
    <property type="term" value="C:cytosol"/>
    <property type="evidence" value="ECO:0007669"/>
    <property type="project" value="TreeGrafter"/>
</dbReference>
<dbReference type="RefSeq" id="WP_092379716.1">
    <property type="nucleotide sequence ID" value="NZ_LT629797.1"/>
</dbReference>